<feature type="transmembrane region" description="Helical" evidence="1">
    <location>
        <begin position="168"/>
        <end position="190"/>
    </location>
</feature>
<evidence type="ECO:0000313" key="2">
    <source>
        <dbReference type="EMBL" id="OYD14498.1"/>
    </source>
</evidence>
<feature type="transmembrane region" description="Helical" evidence="1">
    <location>
        <begin position="135"/>
        <end position="156"/>
    </location>
</feature>
<name>A0A235BQ96_UNCW3</name>
<keyword evidence="1" id="KW-0812">Transmembrane</keyword>
<feature type="transmembrane region" description="Helical" evidence="1">
    <location>
        <begin position="29"/>
        <end position="48"/>
    </location>
</feature>
<accession>A0A235BQ96</accession>
<feature type="transmembrane region" description="Helical" evidence="1">
    <location>
        <begin position="6"/>
        <end position="22"/>
    </location>
</feature>
<dbReference type="AlphaFoldDB" id="A0A235BQ96"/>
<feature type="transmembrane region" description="Helical" evidence="1">
    <location>
        <begin position="97"/>
        <end position="115"/>
    </location>
</feature>
<evidence type="ECO:0000313" key="3">
    <source>
        <dbReference type="Proteomes" id="UP000215215"/>
    </source>
</evidence>
<proteinExistence type="predicted"/>
<reference evidence="2 3" key="1">
    <citation type="submission" date="2017-07" db="EMBL/GenBank/DDBJ databases">
        <title>Recovery of genomes from metagenomes via a dereplication, aggregation, and scoring strategy.</title>
        <authorList>
            <person name="Sieber C.M."/>
            <person name="Probst A.J."/>
            <person name="Sharrar A."/>
            <person name="Thomas B.C."/>
            <person name="Hess M."/>
            <person name="Tringe S.G."/>
            <person name="Banfield J.F."/>
        </authorList>
    </citation>
    <scope>NUCLEOTIDE SEQUENCE [LARGE SCALE GENOMIC DNA]</scope>
    <source>
        <strain evidence="2">JGI_Cruoil_03_44_89</strain>
    </source>
</reference>
<sequence>MEVIGVWIAAICTLAIFSFLIKENPFYRLFEHIFLGLAVGYTVAKTWTDVLRPKWWDPMIAGFQGVTPFGWLWIFALFAGLLWYFQYSKRYHWLSRIVIGFTIGAGAGMTFKGVFVVMMPQITSSFKPLNSFSNVFFVVTILCVLSYFFFSFRFKFRPIKKVSELGRILLMISFGAFFGNTVMTRFAVFIDRIQFLLREWLRIGGV</sequence>
<protein>
    <submittedName>
        <fullName evidence="2">Uncharacterized protein</fullName>
    </submittedName>
</protein>
<gene>
    <name evidence="2" type="ORF">CH333_07830</name>
</gene>
<keyword evidence="1" id="KW-1133">Transmembrane helix</keyword>
<dbReference type="EMBL" id="NOZQ01000179">
    <property type="protein sequence ID" value="OYD14498.1"/>
    <property type="molecule type" value="Genomic_DNA"/>
</dbReference>
<organism evidence="2 3">
    <name type="scientific">candidate division WOR-3 bacterium JGI_Cruoil_03_44_89</name>
    <dbReference type="NCBI Taxonomy" id="1973748"/>
    <lineage>
        <taxon>Bacteria</taxon>
        <taxon>Bacteria division WOR-3</taxon>
    </lineage>
</organism>
<feature type="transmembrane region" description="Helical" evidence="1">
    <location>
        <begin position="68"/>
        <end position="85"/>
    </location>
</feature>
<evidence type="ECO:0000256" key="1">
    <source>
        <dbReference type="SAM" id="Phobius"/>
    </source>
</evidence>
<comment type="caution">
    <text evidence="2">The sequence shown here is derived from an EMBL/GenBank/DDBJ whole genome shotgun (WGS) entry which is preliminary data.</text>
</comment>
<keyword evidence="1" id="KW-0472">Membrane</keyword>
<dbReference type="Proteomes" id="UP000215215">
    <property type="component" value="Unassembled WGS sequence"/>
</dbReference>